<gene>
    <name evidence="1" type="primary">glyQS_3</name>
    <name evidence="1" type="ORF">NCTC10115_00882</name>
</gene>
<dbReference type="EC" id="6.1.1.14" evidence="1"/>
<keyword evidence="1" id="KW-0436">Ligase</keyword>
<dbReference type="Proteomes" id="UP000260136">
    <property type="component" value="Chromosome"/>
</dbReference>
<reference evidence="2" key="1">
    <citation type="submission" date="2018-06" db="EMBL/GenBank/DDBJ databases">
        <authorList>
            <consortium name="Pathogen Informatics"/>
        </authorList>
    </citation>
    <scope>NUCLEOTIDE SEQUENCE [LARGE SCALE GENOMIC DNA]</scope>
    <source>
        <strain evidence="2">NCTC10115</strain>
    </source>
</reference>
<dbReference type="GO" id="GO:0006426">
    <property type="term" value="P:glycyl-tRNA aminoacylation"/>
    <property type="evidence" value="ECO:0007669"/>
    <property type="project" value="TreeGrafter"/>
</dbReference>
<name>A0A3B0PF10_MYCGL</name>
<dbReference type="InterPro" id="IPR045864">
    <property type="entry name" value="aa-tRNA-synth_II/BPL/LPL"/>
</dbReference>
<dbReference type="SUPFAM" id="SSF55681">
    <property type="entry name" value="Class II aaRS and biotin synthetases"/>
    <property type="match status" value="1"/>
</dbReference>
<protein>
    <submittedName>
        <fullName evidence="1">Glycine--tRNA ligase</fullName>
        <ecNumber evidence="1">6.1.1.14</ecNumber>
    </submittedName>
</protein>
<proteinExistence type="predicted"/>
<accession>A0A3B0PF10</accession>
<evidence type="ECO:0000313" key="2">
    <source>
        <dbReference type="Proteomes" id="UP000260136"/>
    </source>
</evidence>
<dbReference type="AlphaFoldDB" id="A0A3B0PF10"/>
<dbReference type="PANTHER" id="PTHR10745:SF8">
    <property type="entry name" value="DNA POLYMERASE SUBUNIT GAMMA-2, MITOCHONDRIAL"/>
    <property type="match status" value="1"/>
</dbReference>
<dbReference type="EMBL" id="LS991952">
    <property type="protein sequence ID" value="SYV94557.1"/>
    <property type="molecule type" value="Genomic_DNA"/>
</dbReference>
<dbReference type="GO" id="GO:0005737">
    <property type="term" value="C:cytoplasm"/>
    <property type="evidence" value="ECO:0007669"/>
    <property type="project" value="TreeGrafter"/>
</dbReference>
<dbReference type="InterPro" id="IPR027031">
    <property type="entry name" value="Gly-tRNA_synthase/POLG2"/>
</dbReference>
<organism evidence="1 2">
    <name type="scientific">Mycoplasmoides gallisepticum</name>
    <name type="common">Mycoplasma gallisepticum</name>
    <dbReference type="NCBI Taxonomy" id="2096"/>
    <lineage>
        <taxon>Bacteria</taxon>
        <taxon>Bacillati</taxon>
        <taxon>Mycoplasmatota</taxon>
        <taxon>Mycoplasmoidales</taxon>
        <taxon>Mycoplasmoidaceae</taxon>
        <taxon>Mycoplasmoides</taxon>
    </lineage>
</organism>
<evidence type="ECO:0000313" key="1">
    <source>
        <dbReference type="EMBL" id="SYV94557.1"/>
    </source>
</evidence>
<dbReference type="PANTHER" id="PTHR10745">
    <property type="entry name" value="GLYCYL-TRNA SYNTHETASE/DNA POLYMERASE SUBUNIT GAMMA-2"/>
    <property type="match status" value="1"/>
</dbReference>
<sequence length="74" mass="8576">MELKQDQIVNFLKNYGFVYQSSEIYNGLANSWDYGPLGALLKNNIKQLLLKHFVFSQPDMKLLDSSIILNPLVW</sequence>
<dbReference type="Gene3D" id="3.30.930.10">
    <property type="entry name" value="Bira Bifunctional Protein, Domain 2"/>
    <property type="match status" value="1"/>
</dbReference>
<feature type="non-terminal residue" evidence="1">
    <location>
        <position position="74"/>
    </location>
</feature>
<dbReference type="GO" id="GO:0004820">
    <property type="term" value="F:glycine-tRNA ligase activity"/>
    <property type="evidence" value="ECO:0007669"/>
    <property type="project" value="UniProtKB-EC"/>
</dbReference>